<keyword evidence="2" id="KW-1185">Reference proteome</keyword>
<proteinExistence type="predicted"/>
<gene>
    <name evidence="1" type="ORF">NQ317_016857</name>
</gene>
<name>A0ABQ9JIZ3_9CUCU</name>
<protein>
    <submittedName>
        <fullName evidence="1">Uncharacterized protein</fullName>
    </submittedName>
</protein>
<comment type="caution">
    <text evidence="1">The sequence shown here is derived from an EMBL/GenBank/DDBJ whole genome shotgun (WGS) entry which is preliminary data.</text>
</comment>
<evidence type="ECO:0000313" key="2">
    <source>
        <dbReference type="Proteomes" id="UP001162164"/>
    </source>
</evidence>
<organism evidence="1 2">
    <name type="scientific">Molorchus minor</name>
    <dbReference type="NCBI Taxonomy" id="1323400"/>
    <lineage>
        <taxon>Eukaryota</taxon>
        <taxon>Metazoa</taxon>
        <taxon>Ecdysozoa</taxon>
        <taxon>Arthropoda</taxon>
        <taxon>Hexapoda</taxon>
        <taxon>Insecta</taxon>
        <taxon>Pterygota</taxon>
        <taxon>Neoptera</taxon>
        <taxon>Endopterygota</taxon>
        <taxon>Coleoptera</taxon>
        <taxon>Polyphaga</taxon>
        <taxon>Cucujiformia</taxon>
        <taxon>Chrysomeloidea</taxon>
        <taxon>Cerambycidae</taxon>
        <taxon>Lamiinae</taxon>
        <taxon>Monochamini</taxon>
        <taxon>Molorchus</taxon>
    </lineage>
</organism>
<dbReference type="EMBL" id="JAPWTJ010000470">
    <property type="protein sequence ID" value="KAJ8978154.1"/>
    <property type="molecule type" value="Genomic_DNA"/>
</dbReference>
<dbReference type="Proteomes" id="UP001162164">
    <property type="component" value="Unassembled WGS sequence"/>
</dbReference>
<accession>A0ABQ9JIZ3</accession>
<reference evidence="1" key="1">
    <citation type="journal article" date="2023" name="Insect Mol. Biol.">
        <title>Genome sequencing provides insights into the evolution of gene families encoding plant cell wall-degrading enzymes in longhorned beetles.</title>
        <authorList>
            <person name="Shin N.R."/>
            <person name="Okamura Y."/>
            <person name="Kirsch R."/>
            <person name="Pauchet Y."/>
        </authorList>
    </citation>
    <scope>NUCLEOTIDE SEQUENCE</scope>
    <source>
        <strain evidence="1">MMC_N1</strain>
    </source>
</reference>
<sequence length="91" mass="10688">MNEEIRWQCSYVLELSKFGGGTTYDFDLQKQLACQKERGIDPDVVSEEPVTGKVTGRYYVWVRERPAFVYNVLALYELLSIYTRPIMKTFH</sequence>
<evidence type="ECO:0000313" key="1">
    <source>
        <dbReference type="EMBL" id="KAJ8978154.1"/>
    </source>
</evidence>